<dbReference type="PROSITE" id="PS00046">
    <property type="entry name" value="HISTONE_H2A"/>
    <property type="match status" value="1"/>
</dbReference>
<name>A0A150FV23_GONPE</name>
<dbReference type="GO" id="GO:0030527">
    <property type="term" value="F:structural constituent of chromatin"/>
    <property type="evidence" value="ECO:0007669"/>
    <property type="project" value="InterPro"/>
</dbReference>
<dbReference type="FunFam" id="1.10.20.10:FF:000009">
    <property type="entry name" value="Histone H2A"/>
    <property type="match status" value="1"/>
</dbReference>
<comment type="subcellular location">
    <subcellularLocation>
        <location evidence="3">Chromosome</location>
    </subcellularLocation>
    <subcellularLocation>
        <location evidence="2 10">Nucleus</location>
    </subcellularLocation>
</comment>
<feature type="region of interest" description="Disordered" evidence="11">
    <location>
        <begin position="1"/>
        <end position="20"/>
    </location>
</feature>
<keyword evidence="9 10" id="KW-0544">Nucleosome core</keyword>
<evidence type="ECO:0000259" key="13">
    <source>
        <dbReference type="Pfam" id="PF16211"/>
    </source>
</evidence>
<dbReference type="InterPro" id="IPR002119">
    <property type="entry name" value="Histone_H2A"/>
</dbReference>
<dbReference type="CDD" id="cd00074">
    <property type="entry name" value="HFD_H2A"/>
    <property type="match status" value="1"/>
</dbReference>
<evidence type="ECO:0000256" key="5">
    <source>
        <dbReference type="ARBA" id="ARBA00011538"/>
    </source>
</evidence>
<organism evidence="14 15">
    <name type="scientific">Gonium pectorale</name>
    <name type="common">Green alga</name>
    <dbReference type="NCBI Taxonomy" id="33097"/>
    <lineage>
        <taxon>Eukaryota</taxon>
        <taxon>Viridiplantae</taxon>
        <taxon>Chlorophyta</taxon>
        <taxon>core chlorophytes</taxon>
        <taxon>Chlorophyceae</taxon>
        <taxon>CS clade</taxon>
        <taxon>Chlamydomonadales</taxon>
        <taxon>Volvocaceae</taxon>
        <taxon>Gonium</taxon>
    </lineage>
</organism>
<dbReference type="AlphaFoldDB" id="A0A150FV23"/>
<evidence type="ECO:0000313" key="14">
    <source>
        <dbReference type="EMBL" id="KXZ41428.1"/>
    </source>
</evidence>
<protein>
    <recommendedName>
        <fullName evidence="10">Histone H2A</fullName>
    </recommendedName>
</protein>
<evidence type="ECO:0000256" key="11">
    <source>
        <dbReference type="SAM" id="MobiDB-lite"/>
    </source>
</evidence>
<dbReference type="Pfam" id="PF00125">
    <property type="entry name" value="Histone"/>
    <property type="match status" value="1"/>
</dbReference>
<dbReference type="Gene3D" id="1.10.20.10">
    <property type="entry name" value="Histone, subunit A"/>
    <property type="match status" value="1"/>
</dbReference>
<dbReference type="PANTHER" id="PTHR23430">
    <property type="entry name" value="HISTONE H2A"/>
    <property type="match status" value="1"/>
</dbReference>
<evidence type="ECO:0000256" key="2">
    <source>
        <dbReference type="ARBA" id="ARBA00004123"/>
    </source>
</evidence>
<feature type="domain" description="Histone H2A C-terminal" evidence="13">
    <location>
        <begin position="91"/>
        <end position="124"/>
    </location>
</feature>
<evidence type="ECO:0000313" key="15">
    <source>
        <dbReference type="Proteomes" id="UP000075714"/>
    </source>
</evidence>
<dbReference type="Pfam" id="PF16211">
    <property type="entry name" value="Histone_H2A_C"/>
    <property type="match status" value="1"/>
</dbReference>
<feature type="domain" description="Core Histone H2A/H2B/H3" evidence="12">
    <location>
        <begin position="11"/>
        <end position="88"/>
    </location>
</feature>
<dbReference type="Proteomes" id="UP000075714">
    <property type="component" value="Unassembled WGS sequence"/>
</dbReference>
<evidence type="ECO:0000256" key="4">
    <source>
        <dbReference type="ARBA" id="ARBA00010691"/>
    </source>
</evidence>
<dbReference type="InterPro" id="IPR032458">
    <property type="entry name" value="Histone_H2A_CS"/>
</dbReference>
<evidence type="ECO:0000256" key="9">
    <source>
        <dbReference type="ARBA" id="ARBA00023269"/>
    </source>
</evidence>
<dbReference type="InterPro" id="IPR007125">
    <property type="entry name" value="H2A/H2B/H3"/>
</dbReference>
<dbReference type="GO" id="GO:0000786">
    <property type="term" value="C:nucleosome"/>
    <property type="evidence" value="ECO:0007669"/>
    <property type="project" value="UniProtKB-KW"/>
</dbReference>
<dbReference type="OrthoDB" id="507009at2759"/>
<evidence type="ECO:0000256" key="7">
    <source>
        <dbReference type="ARBA" id="ARBA00023125"/>
    </source>
</evidence>
<dbReference type="STRING" id="33097.A0A150FV23"/>
<reference evidence="15" key="1">
    <citation type="journal article" date="2016" name="Nat. Commun.">
        <title>The Gonium pectorale genome demonstrates co-option of cell cycle regulation during the evolution of multicellularity.</title>
        <authorList>
            <person name="Hanschen E.R."/>
            <person name="Marriage T.N."/>
            <person name="Ferris P.J."/>
            <person name="Hamaji T."/>
            <person name="Toyoda A."/>
            <person name="Fujiyama A."/>
            <person name="Neme R."/>
            <person name="Noguchi H."/>
            <person name="Minakuchi Y."/>
            <person name="Suzuki M."/>
            <person name="Kawai-Toyooka H."/>
            <person name="Smith D.R."/>
            <person name="Sparks H."/>
            <person name="Anderson J."/>
            <person name="Bakaric R."/>
            <person name="Luria V."/>
            <person name="Karger A."/>
            <person name="Kirschner M.W."/>
            <person name="Durand P.M."/>
            <person name="Michod R.E."/>
            <person name="Nozaki H."/>
            <person name="Olson B.J."/>
        </authorList>
    </citation>
    <scope>NUCLEOTIDE SEQUENCE [LARGE SCALE GENOMIC DNA]</scope>
    <source>
        <strain evidence="15">NIES-2863</strain>
    </source>
</reference>
<gene>
    <name evidence="14" type="ORF">GPECTOR_472g394</name>
</gene>
<comment type="similarity">
    <text evidence="4 10">Belongs to the histone H2A family.</text>
</comment>
<dbReference type="GO" id="GO:0005634">
    <property type="term" value="C:nucleus"/>
    <property type="evidence" value="ECO:0007669"/>
    <property type="project" value="UniProtKB-SubCell"/>
</dbReference>
<comment type="caution">
    <text evidence="14">The sequence shown here is derived from an EMBL/GenBank/DDBJ whole genome shotgun (WGS) entry which is preliminary data.</text>
</comment>
<dbReference type="SUPFAM" id="SSF47113">
    <property type="entry name" value="Histone-fold"/>
    <property type="match status" value="1"/>
</dbReference>
<dbReference type="EMBL" id="LSYV01000469">
    <property type="protein sequence ID" value="KXZ41428.1"/>
    <property type="molecule type" value="Genomic_DNA"/>
</dbReference>
<keyword evidence="7 10" id="KW-0238">DNA-binding</keyword>
<dbReference type="InterPro" id="IPR009072">
    <property type="entry name" value="Histone-fold"/>
</dbReference>
<sequence length="130" mass="13715">MAGRGNGKTAGKKAVSRSSKAGLQFPVGRIARYLKKGKYAERVGAGAPVYLAAVLEYLTAEVLELAGNAARDNKKNRIVPRHIQLAIRNDEELGKLLGEVTIASGGVLPNIHAVLLPKKSKGGKAEESAE</sequence>
<proteinExistence type="inferred from homology"/>
<keyword evidence="15" id="KW-1185">Reference proteome</keyword>
<evidence type="ECO:0000259" key="12">
    <source>
        <dbReference type="Pfam" id="PF00125"/>
    </source>
</evidence>
<evidence type="ECO:0000256" key="3">
    <source>
        <dbReference type="ARBA" id="ARBA00004286"/>
    </source>
</evidence>
<keyword evidence="8 10" id="KW-0539">Nucleus</keyword>
<keyword evidence="6 10" id="KW-0158">Chromosome</keyword>
<evidence type="ECO:0000256" key="6">
    <source>
        <dbReference type="ARBA" id="ARBA00022454"/>
    </source>
</evidence>
<dbReference type="GO" id="GO:0046982">
    <property type="term" value="F:protein heterodimerization activity"/>
    <property type="evidence" value="ECO:0007669"/>
    <property type="project" value="InterPro"/>
</dbReference>
<accession>A0A150FV23</accession>
<comment type="function">
    <text evidence="1">Core component of nucleosome. Nucleosomes wrap and compact DNA into chromatin, limiting DNA accessibility to the cellular machineries which require DNA as a template. Histones thereby play a central role in transcription regulation, DNA repair, DNA replication and chromosomal stability. DNA accessibility is regulated via a complex set of post-translational modifications of histones, also called histone code, and nucleosome remodeling.</text>
</comment>
<evidence type="ECO:0000256" key="1">
    <source>
        <dbReference type="ARBA" id="ARBA00002001"/>
    </source>
</evidence>
<dbReference type="InterPro" id="IPR032454">
    <property type="entry name" value="Histone_H2A_C"/>
</dbReference>
<dbReference type="PRINTS" id="PR00620">
    <property type="entry name" value="HISTONEH2A"/>
</dbReference>
<dbReference type="GO" id="GO:0003677">
    <property type="term" value="F:DNA binding"/>
    <property type="evidence" value="ECO:0007669"/>
    <property type="project" value="UniProtKB-KW"/>
</dbReference>
<evidence type="ECO:0000256" key="8">
    <source>
        <dbReference type="ARBA" id="ARBA00023242"/>
    </source>
</evidence>
<dbReference type="SMART" id="SM00414">
    <property type="entry name" value="H2A"/>
    <property type="match status" value="1"/>
</dbReference>
<evidence type="ECO:0000256" key="10">
    <source>
        <dbReference type="RuleBase" id="RU003767"/>
    </source>
</evidence>
<comment type="subunit">
    <text evidence="5 10">The nucleosome is a histone octamer containing two molecules each of H2A, H2B, H3 and H4 assembled in one H3-H4 heterotetramer and two H2A-H2B heterodimers. The octamer wraps approximately 147 bp of DNA.</text>
</comment>